<dbReference type="OrthoDB" id="2472181at2"/>
<reference evidence="3 4" key="1">
    <citation type="submission" date="2014-04" db="EMBL/GenBank/DDBJ databases">
        <title>Draft genome sequence of Photobacterium halotolerans S2753: a solonamide, ngercheumicin and holomycin producer.</title>
        <authorList>
            <person name="Machado H.R."/>
            <person name="Gram L."/>
        </authorList>
    </citation>
    <scope>NUCLEOTIDE SEQUENCE [LARGE SCALE GENOMIC DNA]</scope>
    <source>
        <strain evidence="3 4">S2753</strain>
    </source>
</reference>
<keyword evidence="1" id="KW-0808">Transferase</keyword>
<evidence type="ECO:0000256" key="1">
    <source>
        <dbReference type="ARBA" id="ARBA00022679"/>
    </source>
</evidence>
<dbReference type="SUPFAM" id="SSF53335">
    <property type="entry name" value="S-adenosyl-L-methionine-dependent methyltransferases"/>
    <property type="match status" value="1"/>
</dbReference>
<name>A0A066RVP9_9GAMM</name>
<protein>
    <recommendedName>
        <fullName evidence="2">Methyltransferase type 12 domain-containing protein</fullName>
    </recommendedName>
</protein>
<dbReference type="Proteomes" id="UP000027192">
    <property type="component" value="Unassembled WGS sequence"/>
</dbReference>
<gene>
    <name evidence="3" type="ORF">EA58_09605</name>
</gene>
<dbReference type="EMBL" id="JMIB01000018">
    <property type="protein sequence ID" value="KDM91757.1"/>
    <property type="molecule type" value="Genomic_DNA"/>
</dbReference>
<dbReference type="CDD" id="cd02440">
    <property type="entry name" value="AdoMet_MTases"/>
    <property type="match status" value="1"/>
</dbReference>
<dbReference type="InterPro" id="IPR013217">
    <property type="entry name" value="Methyltransf_12"/>
</dbReference>
<dbReference type="InterPro" id="IPR050444">
    <property type="entry name" value="Polyketide_Synthase"/>
</dbReference>
<dbReference type="PANTHER" id="PTHR45681">
    <property type="entry name" value="POLYKETIDE SYNTHASE 44-RELATED"/>
    <property type="match status" value="1"/>
</dbReference>
<accession>A0A066RVP9</accession>
<dbReference type="Pfam" id="PF08242">
    <property type="entry name" value="Methyltransf_12"/>
    <property type="match status" value="1"/>
</dbReference>
<comment type="caution">
    <text evidence="3">The sequence shown here is derived from an EMBL/GenBank/DDBJ whole genome shotgun (WGS) entry which is preliminary data.</text>
</comment>
<dbReference type="Gene3D" id="3.40.50.150">
    <property type="entry name" value="Vaccinia Virus protein VP39"/>
    <property type="match status" value="1"/>
</dbReference>
<keyword evidence="4" id="KW-1185">Reference proteome</keyword>
<feature type="domain" description="Methyltransferase type 12" evidence="2">
    <location>
        <begin position="172"/>
        <end position="279"/>
    </location>
</feature>
<evidence type="ECO:0000313" key="4">
    <source>
        <dbReference type="Proteomes" id="UP000027192"/>
    </source>
</evidence>
<dbReference type="GO" id="GO:0016740">
    <property type="term" value="F:transferase activity"/>
    <property type="evidence" value="ECO:0007669"/>
    <property type="project" value="UniProtKB-KW"/>
</dbReference>
<dbReference type="RefSeq" id="WP_036751656.1">
    <property type="nucleotide sequence ID" value="NZ_JAGSGC010000001.1"/>
</dbReference>
<evidence type="ECO:0000313" key="3">
    <source>
        <dbReference type="EMBL" id="KDM91757.1"/>
    </source>
</evidence>
<dbReference type="STRING" id="1654360.EA58_09605"/>
<proteinExistence type="predicted"/>
<dbReference type="AlphaFoldDB" id="A0A066RVP9"/>
<sequence length="357" mass="39370">MDNTGYSEALENYIHAHEKLEMLAVHLMAYGIEKVKNKKIATSNPAIEKLYRACQFALQHAGLLSAEPGASSFAVNVSRVKPLNELAALKQECLALSPSIDAHIKLLLHCAEHLPAVLIGRCSGLEVLFPGGEATLVSRAYQGNVLQDYLHNSLAEAVCHSLRDANESKKILEVGAGTCAATTAVLQKLSLLEQPPELWISDISPSLVNAARQQYSAVYPFTHYGVLDIEQPHFTQPSQEPLCQEPFDLIYASNVLHATSDIHMVLKNLVSQFKPGGKLIINELVRFSAFTTMTFGLTPGWWLFQDAMRIEHSPLLNETGWSHALSDAGFQKIAFYYPALNDRVYSGQALISCEWLP</sequence>
<evidence type="ECO:0000259" key="2">
    <source>
        <dbReference type="Pfam" id="PF08242"/>
    </source>
</evidence>
<dbReference type="PANTHER" id="PTHR45681:SF6">
    <property type="entry name" value="POLYKETIDE SYNTHASE 37"/>
    <property type="match status" value="1"/>
</dbReference>
<dbReference type="InterPro" id="IPR029063">
    <property type="entry name" value="SAM-dependent_MTases_sf"/>
</dbReference>
<organism evidence="3 4">
    <name type="scientific">Photobacterium galatheae</name>
    <dbReference type="NCBI Taxonomy" id="1654360"/>
    <lineage>
        <taxon>Bacteria</taxon>
        <taxon>Pseudomonadati</taxon>
        <taxon>Pseudomonadota</taxon>
        <taxon>Gammaproteobacteria</taxon>
        <taxon>Vibrionales</taxon>
        <taxon>Vibrionaceae</taxon>
        <taxon>Photobacterium</taxon>
    </lineage>
</organism>